<reference evidence="4" key="1">
    <citation type="journal article" date="2020" name="Stud. Mycol.">
        <title>101 Dothideomycetes genomes: a test case for predicting lifestyles and emergence of pathogens.</title>
        <authorList>
            <person name="Haridas S."/>
            <person name="Albert R."/>
            <person name="Binder M."/>
            <person name="Bloem J."/>
            <person name="Labutti K."/>
            <person name="Salamov A."/>
            <person name="Andreopoulos B."/>
            <person name="Baker S."/>
            <person name="Barry K."/>
            <person name="Bills G."/>
            <person name="Bluhm B."/>
            <person name="Cannon C."/>
            <person name="Castanera R."/>
            <person name="Culley D."/>
            <person name="Daum C."/>
            <person name="Ezra D."/>
            <person name="Gonzalez J."/>
            <person name="Henrissat B."/>
            <person name="Kuo A."/>
            <person name="Liang C."/>
            <person name="Lipzen A."/>
            <person name="Lutzoni F."/>
            <person name="Magnuson J."/>
            <person name="Mondo S."/>
            <person name="Nolan M."/>
            <person name="Ohm R."/>
            <person name="Pangilinan J."/>
            <person name="Park H.-J."/>
            <person name="Ramirez L."/>
            <person name="Alfaro M."/>
            <person name="Sun H."/>
            <person name="Tritt A."/>
            <person name="Yoshinaga Y."/>
            <person name="Zwiers L.-H."/>
            <person name="Turgeon B."/>
            <person name="Goodwin S."/>
            <person name="Spatafora J."/>
            <person name="Crous P."/>
            <person name="Grigoriev I."/>
        </authorList>
    </citation>
    <scope>NUCLEOTIDE SEQUENCE</scope>
    <source>
        <strain evidence="4">CBS 207.26</strain>
    </source>
</reference>
<evidence type="ECO:0000313" key="4">
    <source>
        <dbReference type="EMBL" id="KAF2184463.1"/>
    </source>
</evidence>
<dbReference type="PANTHER" id="PTHR28532:SF1">
    <property type="entry name" value="ORAL CANCER OVEREXPRESSED 1"/>
    <property type="match status" value="1"/>
</dbReference>
<dbReference type="Pfam" id="PF09811">
    <property type="entry name" value="Yae1_N"/>
    <property type="match status" value="1"/>
</dbReference>
<dbReference type="PANTHER" id="PTHR28532">
    <property type="entry name" value="GEO13458P1"/>
    <property type="match status" value="1"/>
</dbReference>
<dbReference type="InterPro" id="IPR019191">
    <property type="entry name" value="Essential_protein_Yae1_N"/>
</dbReference>
<evidence type="ECO:0000256" key="1">
    <source>
        <dbReference type="ARBA" id="ARBA00038090"/>
    </source>
</evidence>
<evidence type="ECO:0000313" key="5">
    <source>
        <dbReference type="Proteomes" id="UP000800200"/>
    </source>
</evidence>
<feature type="region of interest" description="Disordered" evidence="2">
    <location>
        <begin position="160"/>
        <end position="204"/>
    </location>
</feature>
<feature type="compositionally biased region" description="Basic and acidic residues" evidence="2">
    <location>
        <begin position="81"/>
        <end position="94"/>
    </location>
</feature>
<name>A0A6A6DZL4_9PEZI</name>
<dbReference type="Proteomes" id="UP000800200">
    <property type="component" value="Unassembled WGS sequence"/>
</dbReference>
<keyword evidence="5" id="KW-1185">Reference proteome</keyword>
<proteinExistence type="inferred from homology"/>
<comment type="similarity">
    <text evidence="1">Belongs to the LTO1 family.</text>
</comment>
<feature type="domain" description="Essential protein Yae1 N-terminal" evidence="3">
    <location>
        <begin position="27"/>
        <end position="64"/>
    </location>
</feature>
<organism evidence="4 5">
    <name type="scientific">Zopfia rhizophila CBS 207.26</name>
    <dbReference type="NCBI Taxonomy" id="1314779"/>
    <lineage>
        <taxon>Eukaryota</taxon>
        <taxon>Fungi</taxon>
        <taxon>Dikarya</taxon>
        <taxon>Ascomycota</taxon>
        <taxon>Pezizomycotina</taxon>
        <taxon>Dothideomycetes</taxon>
        <taxon>Dothideomycetes incertae sedis</taxon>
        <taxon>Zopfiaceae</taxon>
        <taxon>Zopfia</taxon>
    </lineage>
</organism>
<evidence type="ECO:0000256" key="2">
    <source>
        <dbReference type="SAM" id="MobiDB-lite"/>
    </source>
</evidence>
<accession>A0A6A6DZL4</accession>
<evidence type="ECO:0000259" key="3">
    <source>
        <dbReference type="Pfam" id="PF09811"/>
    </source>
</evidence>
<protein>
    <recommendedName>
        <fullName evidence="3">Essential protein Yae1 N-terminal domain-containing protein</fullName>
    </recommendedName>
</protein>
<dbReference type="AlphaFoldDB" id="A0A6A6DZL4"/>
<feature type="region of interest" description="Disordered" evidence="2">
    <location>
        <begin position="71"/>
        <end position="108"/>
    </location>
</feature>
<gene>
    <name evidence="4" type="ORF">K469DRAFT_579501</name>
</gene>
<dbReference type="InterPro" id="IPR052436">
    <property type="entry name" value="LTO1_adapter"/>
</dbReference>
<dbReference type="EMBL" id="ML994638">
    <property type="protein sequence ID" value="KAF2184463.1"/>
    <property type="molecule type" value="Genomic_DNA"/>
</dbReference>
<dbReference type="OrthoDB" id="48036at2759"/>
<sequence>MDVQNSQSEDPFDTLLTLEDSLYTTAYATGIADGARAGRIEGRIFGLEKGFEKFASLGQLQGRVAVWGARLPPSTSSQAKQGERGKAGEGSEKELQDEEGESGLPKLAWNPRVETHIQTLHALTEPETFSTENTEEAVVDFDDRFKRASAKTKVIDRIIGESDQVKGSEAGDGSSPKKGRRMKVSGEARKEDNMEDFGDSRILS</sequence>